<dbReference type="AlphaFoldDB" id="A0A9W8BB74"/>
<evidence type="ECO:0000313" key="1">
    <source>
        <dbReference type="EMBL" id="KAJ1984257.1"/>
    </source>
</evidence>
<dbReference type="InterPro" id="IPR023799">
    <property type="entry name" value="RbfA_dom_sf"/>
</dbReference>
<protein>
    <submittedName>
        <fullName evidence="1">Uncharacterized protein</fullName>
    </submittedName>
</protein>
<comment type="caution">
    <text evidence="1">The sequence shown here is derived from an EMBL/GenBank/DDBJ whole genome shotgun (WGS) entry which is preliminary data.</text>
</comment>
<dbReference type="EMBL" id="JANBQB010000025">
    <property type="protein sequence ID" value="KAJ1984257.1"/>
    <property type="molecule type" value="Genomic_DNA"/>
</dbReference>
<name>A0A9W8BB74_9FUNG</name>
<dbReference type="OrthoDB" id="10302737at2759"/>
<keyword evidence="2" id="KW-1185">Reference proteome</keyword>
<dbReference type="Proteomes" id="UP001151582">
    <property type="component" value="Unassembled WGS sequence"/>
</dbReference>
<evidence type="ECO:0000313" key="2">
    <source>
        <dbReference type="Proteomes" id="UP001151582"/>
    </source>
</evidence>
<proteinExistence type="predicted"/>
<organism evidence="1 2">
    <name type="scientific">Dimargaris verticillata</name>
    <dbReference type="NCBI Taxonomy" id="2761393"/>
    <lineage>
        <taxon>Eukaryota</taxon>
        <taxon>Fungi</taxon>
        <taxon>Fungi incertae sedis</taxon>
        <taxon>Zoopagomycota</taxon>
        <taxon>Kickxellomycotina</taxon>
        <taxon>Dimargaritomycetes</taxon>
        <taxon>Dimargaritales</taxon>
        <taxon>Dimargaritaceae</taxon>
        <taxon>Dimargaris</taxon>
    </lineage>
</organism>
<sequence>MGKYRRYFEHRKRSPIEKEKYREERQQQRLQVVPAHESFTHLATPDPVQQDVYANRISKALHNILSGDALPHRTLAAINWTIEKVVLSSDRKHARIWWIPTYHDPNITQERLEGTFEVFGHILERYVNRQLPSKANTKLEFHCAQHLHELMEEVEQQVQTFAQNVRVMSTNDSKPH</sequence>
<accession>A0A9W8BB74</accession>
<reference evidence="1" key="1">
    <citation type="submission" date="2022-07" db="EMBL/GenBank/DDBJ databases">
        <title>Phylogenomic reconstructions and comparative analyses of Kickxellomycotina fungi.</title>
        <authorList>
            <person name="Reynolds N.K."/>
            <person name="Stajich J.E."/>
            <person name="Barry K."/>
            <person name="Grigoriev I.V."/>
            <person name="Crous P."/>
            <person name="Smith M.E."/>
        </authorList>
    </citation>
    <scope>NUCLEOTIDE SEQUENCE</scope>
    <source>
        <strain evidence="1">RSA 567</strain>
    </source>
</reference>
<dbReference type="SUPFAM" id="SSF89919">
    <property type="entry name" value="Ribosome-binding factor A, RbfA"/>
    <property type="match status" value="1"/>
</dbReference>
<gene>
    <name evidence="1" type="ORF">H4R34_000769</name>
</gene>